<sequence>MFQQLQQWAVQIETFLDYDRSVSDVGGFEMALRTILIYLFSLFLVRIGSKRFLNQASAFDVIIGIMLGSVMSRAINSSAPLFPTLGAGLVLIGLHALLVRLAYRSGWFGPLVKGNPVLLIKDGQLQMEGLRETGVARNDLDQALRLQGRTTDPSDIKLAYLERNGQISMVSQDSGPRVLEVKVEDGVQTVRIRLE</sequence>
<dbReference type="InterPro" id="IPR023090">
    <property type="entry name" value="UPF0702_alpha/beta_dom_sf"/>
</dbReference>
<dbReference type="RefSeq" id="WP_184028751.1">
    <property type="nucleotide sequence ID" value="NZ_JACHFN010000007.1"/>
</dbReference>
<evidence type="ECO:0000256" key="2">
    <source>
        <dbReference type="ARBA" id="ARBA00006448"/>
    </source>
</evidence>
<name>A0A7W8GGC6_9DEIO</name>
<keyword evidence="3" id="KW-1003">Cell membrane</keyword>
<reference evidence="9 10" key="1">
    <citation type="submission" date="2020-08" db="EMBL/GenBank/DDBJ databases">
        <title>Genomic Encyclopedia of Type Strains, Phase IV (KMG-IV): sequencing the most valuable type-strain genomes for metagenomic binning, comparative biology and taxonomic classification.</title>
        <authorList>
            <person name="Goeker M."/>
        </authorList>
    </citation>
    <scope>NUCLEOTIDE SEQUENCE [LARGE SCALE GENOMIC DNA]</scope>
    <source>
        <strain evidence="9 10">DSM 101791</strain>
    </source>
</reference>
<feature type="transmembrane region" description="Helical" evidence="7">
    <location>
        <begin position="81"/>
        <end position="103"/>
    </location>
</feature>
<accession>A0A7W8GGC6</accession>
<dbReference type="GO" id="GO:0005886">
    <property type="term" value="C:plasma membrane"/>
    <property type="evidence" value="ECO:0007669"/>
    <property type="project" value="UniProtKB-SubCell"/>
</dbReference>
<keyword evidence="5 7" id="KW-1133">Transmembrane helix</keyword>
<feature type="transmembrane region" description="Helical" evidence="7">
    <location>
        <begin position="57"/>
        <end position="75"/>
    </location>
</feature>
<comment type="similarity">
    <text evidence="2">Belongs to the UPF0702 family.</text>
</comment>
<evidence type="ECO:0000256" key="7">
    <source>
        <dbReference type="SAM" id="Phobius"/>
    </source>
</evidence>
<gene>
    <name evidence="9" type="ORF">HNQ09_002089</name>
</gene>
<feature type="domain" description="YetF C-terminal" evidence="8">
    <location>
        <begin position="106"/>
        <end position="174"/>
    </location>
</feature>
<dbReference type="Proteomes" id="UP000525389">
    <property type="component" value="Unassembled WGS sequence"/>
</dbReference>
<dbReference type="PANTHER" id="PTHR34582">
    <property type="entry name" value="UPF0702 TRANSMEMBRANE PROTEIN YCAP"/>
    <property type="match status" value="1"/>
</dbReference>
<dbReference type="AlphaFoldDB" id="A0A7W8GGC6"/>
<dbReference type="PANTHER" id="PTHR34582:SF6">
    <property type="entry name" value="UPF0702 TRANSMEMBRANE PROTEIN YCAP"/>
    <property type="match status" value="1"/>
</dbReference>
<feature type="transmembrane region" description="Helical" evidence="7">
    <location>
        <begin position="25"/>
        <end position="45"/>
    </location>
</feature>
<evidence type="ECO:0000256" key="6">
    <source>
        <dbReference type="ARBA" id="ARBA00023136"/>
    </source>
</evidence>
<evidence type="ECO:0000256" key="1">
    <source>
        <dbReference type="ARBA" id="ARBA00004651"/>
    </source>
</evidence>
<organism evidence="9 10">
    <name type="scientific">Deinococcus budaensis</name>
    <dbReference type="NCBI Taxonomy" id="1665626"/>
    <lineage>
        <taxon>Bacteria</taxon>
        <taxon>Thermotogati</taxon>
        <taxon>Deinococcota</taxon>
        <taxon>Deinococci</taxon>
        <taxon>Deinococcales</taxon>
        <taxon>Deinococcaceae</taxon>
        <taxon>Deinococcus</taxon>
    </lineage>
</organism>
<keyword evidence="10" id="KW-1185">Reference proteome</keyword>
<dbReference type="Gene3D" id="3.30.240.20">
    <property type="entry name" value="bsu07140 like domains"/>
    <property type="match status" value="1"/>
</dbReference>
<evidence type="ECO:0000256" key="4">
    <source>
        <dbReference type="ARBA" id="ARBA00022692"/>
    </source>
</evidence>
<evidence type="ECO:0000256" key="5">
    <source>
        <dbReference type="ARBA" id="ARBA00022989"/>
    </source>
</evidence>
<comment type="subcellular location">
    <subcellularLocation>
        <location evidence="1">Cell membrane</location>
        <topology evidence="1">Multi-pass membrane protein</topology>
    </subcellularLocation>
</comment>
<dbReference type="InterPro" id="IPR007353">
    <property type="entry name" value="DUF421"/>
</dbReference>
<evidence type="ECO:0000256" key="3">
    <source>
        <dbReference type="ARBA" id="ARBA00022475"/>
    </source>
</evidence>
<comment type="caution">
    <text evidence="9">The sequence shown here is derived from an EMBL/GenBank/DDBJ whole genome shotgun (WGS) entry which is preliminary data.</text>
</comment>
<evidence type="ECO:0000313" key="9">
    <source>
        <dbReference type="EMBL" id="MBB5234646.1"/>
    </source>
</evidence>
<dbReference type="EMBL" id="JACHFN010000007">
    <property type="protein sequence ID" value="MBB5234646.1"/>
    <property type="molecule type" value="Genomic_DNA"/>
</dbReference>
<evidence type="ECO:0000313" key="10">
    <source>
        <dbReference type="Proteomes" id="UP000525389"/>
    </source>
</evidence>
<protein>
    <submittedName>
        <fullName evidence="9">Uncharacterized membrane protein YcaP (DUF421 family)</fullName>
    </submittedName>
</protein>
<proteinExistence type="inferred from homology"/>
<dbReference type="Pfam" id="PF04239">
    <property type="entry name" value="DUF421"/>
    <property type="match status" value="1"/>
</dbReference>
<keyword evidence="4 7" id="KW-0812">Transmembrane</keyword>
<keyword evidence="6 7" id="KW-0472">Membrane</keyword>
<evidence type="ECO:0000259" key="8">
    <source>
        <dbReference type="Pfam" id="PF04239"/>
    </source>
</evidence>